<feature type="signal peptide" evidence="9">
    <location>
        <begin position="1"/>
        <end position="23"/>
    </location>
</feature>
<dbReference type="GO" id="GO:0000976">
    <property type="term" value="F:transcription cis-regulatory region binding"/>
    <property type="evidence" value="ECO:0007669"/>
    <property type="project" value="UniProtKB-ARBA"/>
</dbReference>
<comment type="caution">
    <text evidence="11">The sequence shown here is derived from an EMBL/GenBank/DDBJ whole genome shotgun (WGS) entry which is preliminary data.</text>
</comment>
<name>A0A9K3DRL1_HELAN</name>
<reference evidence="11" key="2">
    <citation type="submission" date="2020-06" db="EMBL/GenBank/DDBJ databases">
        <title>Helianthus annuus Genome sequencing and assembly Release 2.</title>
        <authorList>
            <person name="Gouzy J."/>
            <person name="Langlade N."/>
            <person name="Munos S."/>
        </authorList>
    </citation>
    <scope>NUCLEOTIDE SEQUENCE</scope>
    <source>
        <tissue evidence="11">Leaves</tissue>
    </source>
</reference>
<sequence>MQSIISQQFIFIIIIFNLQVDSAMDMTDELSAFDFISQHLFDEIETTSPPPLFLDQTDCSFISSFDFINWPETAQSDRSSSFFDSVSNDNTSSCFSRFESTPDVTVTVTVPESLSPMKNNSHRSSGSVLESDRRYRGIRRRPWGKYAAEIRDPKQKGSRVWLGTFDTAIEAAKAYDRAAFNMRGRKAILNFPLEICNNLTENGDARGSRKRSAEMELGQSVVVKKERMNNA</sequence>
<keyword evidence="5" id="KW-0238">DNA-binding</keyword>
<dbReference type="PRINTS" id="PR00367">
    <property type="entry name" value="ETHRSPELEMNT"/>
</dbReference>
<dbReference type="GO" id="GO:0003700">
    <property type="term" value="F:DNA-binding transcription factor activity"/>
    <property type="evidence" value="ECO:0007669"/>
    <property type="project" value="InterPro"/>
</dbReference>
<dbReference type="Gene3D" id="3.30.730.10">
    <property type="entry name" value="AP2/ERF domain"/>
    <property type="match status" value="1"/>
</dbReference>
<dbReference type="OrthoDB" id="674504at2759"/>
<keyword evidence="6" id="KW-0010">Activator</keyword>
<evidence type="ECO:0000256" key="1">
    <source>
        <dbReference type="ARBA" id="ARBA00004123"/>
    </source>
</evidence>
<dbReference type="SMART" id="SM00380">
    <property type="entry name" value="AP2"/>
    <property type="match status" value="1"/>
</dbReference>
<evidence type="ECO:0000256" key="5">
    <source>
        <dbReference type="ARBA" id="ARBA00023125"/>
    </source>
</evidence>
<dbReference type="CDD" id="cd00018">
    <property type="entry name" value="AP2"/>
    <property type="match status" value="1"/>
</dbReference>
<accession>A0A9K3DRL1</accession>
<protein>
    <submittedName>
        <fullName evidence="11">Transcription factor AP2-EREBP family</fullName>
    </submittedName>
</protein>
<keyword evidence="9" id="KW-0732">Signal</keyword>
<evidence type="ECO:0000256" key="3">
    <source>
        <dbReference type="ARBA" id="ARBA00022821"/>
    </source>
</evidence>
<evidence type="ECO:0000256" key="8">
    <source>
        <dbReference type="ARBA" id="ARBA00023242"/>
    </source>
</evidence>
<proteinExistence type="predicted"/>
<comment type="subcellular location">
    <subcellularLocation>
        <location evidence="1">Nucleus</location>
    </subcellularLocation>
</comment>
<dbReference type="EMBL" id="MNCJ02000331">
    <property type="protein sequence ID" value="KAF5759755.1"/>
    <property type="molecule type" value="Genomic_DNA"/>
</dbReference>
<dbReference type="GO" id="GO:0005634">
    <property type="term" value="C:nucleus"/>
    <property type="evidence" value="ECO:0007669"/>
    <property type="project" value="UniProtKB-SubCell"/>
</dbReference>
<evidence type="ECO:0000313" key="11">
    <source>
        <dbReference type="EMBL" id="KAF5759755.1"/>
    </source>
</evidence>
<dbReference type="FunFam" id="3.30.730.10:FF:000001">
    <property type="entry name" value="Ethylene-responsive transcription factor 2"/>
    <property type="match status" value="1"/>
</dbReference>
<reference evidence="11" key="1">
    <citation type="journal article" date="2017" name="Nature">
        <title>The sunflower genome provides insights into oil metabolism, flowering and Asterid evolution.</title>
        <authorList>
            <person name="Badouin H."/>
            <person name="Gouzy J."/>
            <person name="Grassa C.J."/>
            <person name="Murat F."/>
            <person name="Staton S.E."/>
            <person name="Cottret L."/>
            <person name="Lelandais-Briere C."/>
            <person name="Owens G.L."/>
            <person name="Carrere S."/>
            <person name="Mayjonade B."/>
            <person name="Legrand L."/>
            <person name="Gill N."/>
            <person name="Kane N.C."/>
            <person name="Bowers J.E."/>
            <person name="Hubner S."/>
            <person name="Bellec A."/>
            <person name="Berard A."/>
            <person name="Berges H."/>
            <person name="Blanchet N."/>
            <person name="Boniface M.C."/>
            <person name="Brunel D."/>
            <person name="Catrice O."/>
            <person name="Chaidir N."/>
            <person name="Claudel C."/>
            <person name="Donnadieu C."/>
            <person name="Faraut T."/>
            <person name="Fievet G."/>
            <person name="Helmstetter N."/>
            <person name="King M."/>
            <person name="Knapp S.J."/>
            <person name="Lai Z."/>
            <person name="Le Paslier M.C."/>
            <person name="Lippi Y."/>
            <person name="Lorenzon L."/>
            <person name="Mandel J.R."/>
            <person name="Marage G."/>
            <person name="Marchand G."/>
            <person name="Marquand E."/>
            <person name="Bret-Mestries E."/>
            <person name="Morien E."/>
            <person name="Nambeesan S."/>
            <person name="Nguyen T."/>
            <person name="Pegot-Espagnet P."/>
            <person name="Pouilly N."/>
            <person name="Raftis F."/>
            <person name="Sallet E."/>
            <person name="Schiex T."/>
            <person name="Thomas J."/>
            <person name="Vandecasteele C."/>
            <person name="Vares D."/>
            <person name="Vear F."/>
            <person name="Vautrin S."/>
            <person name="Crespi M."/>
            <person name="Mangin B."/>
            <person name="Burke J.M."/>
            <person name="Salse J."/>
            <person name="Munos S."/>
            <person name="Vincourt P."/>
            <person name="Rieseberg L.H."/>
            <person name="Langlade N.B."/>
        </authorList>
    </citation>
    <scope>NUCLEOTIDE SEQUENCE</scope>
    <source>
        <tissue evidence="11">Leaves</tissue>
    </source>
</reference>
<dbReference type="PANTHER" id="PTHR31190">
    <property type="entry name" value="DNA-BINDING DOMAIN"/>
    <property type="match status" value="1"/>
</dbReference>
<keyword evidence="2" id="KW-0936">Ethylene signaling pathway</keyword>
<dbReference type="GO" id="GO:0006952">
    <property type="term" value="P:defense response"/>
    <property type="evidence" value="ECO:0007669"/>
    <property type="project" value="UniProtKB-KW"/>
</dbReference>
<evidence type="ECO:0000313" key="12">
    <source>
        <dbReference type="Proteomes" id="UP000215914"/>
    </source>
</evidence>
<dbReference type="InterPro" id="IPR036955">
    <property type="entry name" value="AP2/ERF_dom_sf"/>
</dbReference>
<keyword evidence="7" id="KW-0804">Transcription</keyword>
<keyword evidence="12" id="KW-1185">Reference proteome</keyword>
<dbReference type="PROSITE" id="PS51032">
    <property type="entry name" value="AP2_ERF"/>
    <property type="match status" value="1"/>
</dbReference>
<dbReference type="InterPro" id="IPR001471">
    <property type="entry name" value="AP2/ERF_dom"/>
</dbReference>
<dbReference type="Proteomes" id="UP000215914">
    <property type="component" value="Unassembled WGS sequence"/>
</dbReference>
<evidence type="ECO:0000256" key="7">
    <source>
        <dbReference type="ARBA" id="ARBA00023163"/>
    </source>
</evidence>
<dbReference type="GO" id="GO:0009873">
    <property type="term" value="P:ethylene-activated signaling pathway"/>
    <property type="evidence" value="ECO:0007669"/>
    <property type="project" value="UniProtKB-KW"/>
</dbReference>
<dbReference type="Gramene" id="mRNA:HanXRQr2_Chr16g0745201">
    <property type="protein sequence ID" value="CDS:HanXRQr2_Chr16g0745201.1"/>
    <property type="gene ID" value="HanXRQr2_Chr16g0745201"/>
</dbReference>
<gene>
    <name evidence="11" type="ORF">HanXRQr2_Chr16g0745201</name>
</gene>
<evidence type="ECO:0000256" key="9">
    <source>
        <dbReference type="SAM" id="SignalP"/>
    </source>
</evidence>
<evidence type="ECO:0000256" key="4">
    <source>
        <dbReference type="ARBA" id="ARBA00023015"/>
    </source>
</evidence>
<feature type="chain" id="PRO_5039933824" evidence="9">
    <location>
        <begin position="24"/>
        <end position="231"/>
    </location>
</feature>
<dbReference type="InterPro" id="IPR044808">
    <property type="entry name" value="ERF_plant"/>
</dbReference>
<dbReference type="AlphaFoldDB" id="A0A9K3DRL1"/>
<dbReference type="PANTHER" id="PTHR31190:SF499">
    <property type="entry name" value="ETHYLENE-RESPONSIVE TRANSCRIPTION FACTOR ERF105"/>
    <property type="match status" value="1"/>
</dbReference>
<evidence type="ECO:0000256" key="2">
    <source>
        <dbReference type="ARBA" id="ARBA00022745"/>
    </source>
</evidence>
<keyword evidence="8" id="KW-0539">Nucleus</keyword>
<evidence type="ECO:0000259" key="10">
    <source>
        <dbReference type="PROSITE" id="PS51032"/>
    </source>
</evidence>
<dbReference type="Pfam" id="PF00847">
    <property type="entry name" value="AP2"/>
    <property type="match status" value="1"/>
</dbReference>
<feature type="domain" description="AP2/ERF" evidence="10">
    <location>
        <begin position="134"/>
        <end position="192"/>
    </location>
</feature>
<organism evidence="11 12">
    <name type="scientific">Helianthus annuus</name>
    <name type="common">Common sunflower</name>
    <dbReference type="NCBI Taxonomy" id="4232"/>
    <lineage>
        <taxon>Eukaryota</taxon>
        <taxon>Viridiplantae</taxon>
        <taxon>Streptophyta</taxon>
        <taxon>Embryophyta</taxon>
        <taxon>Tracheophyta</taxon>
        <taxon>Spermatophyta</taxon>
        <taxon>Magnoliopsida</taxon>
        <taxon>eudicotyledons</taxon>
        <taxon>Gunneridae</taxon>
        <taxon>Pentapetalae</taxon>
        <taxon>asterids</taxon>
        <taxon>campanulids</taxon>
        <taxon>Asterales</taxon>
        <taxon>Asteraceae</taxon>
        <taxon>Asteroideae</taxon>
        <taxon>Heliantheae alliance</taxon>
        <taxon>Heliantheae</taxon>
        <taxon>Helianthus</taxon>
    </lineage>
</organism>
<keyword evidence="4" id="KW-0805">Transcription regulation</keyword>
<keyword evidence="3" id="KW-0611">Plant defense</keyword>
<dbReference type="InterPro" id="IPR016177">
    <property type="entry name" value="DNA-bd_dom_sf"/>
</dbReference>
<dbReference type="SUPFAM" id="SSF54171">
    <property type="entry name" value="DNA-binding domain"/>
    <property type="match status" value="1"/>
</dbReference>
<evidence type="ECO:0000256" key="6">
    <source>
        <dbReference type="ARBA" id="ARBA00023159"/>
    </source>
</evidence>